<gene>
    <name evidence="19" type="primary">LOC107274242</name>
</gene>
<evidence type="ECO:0000256" key="3">
    <source>
        <dbReference type="ARBA" id="ARBA00022473"/>
    </source>
</evidence>
<keyword evidence="12" id="KW-0325">Glycoprotein</keyword>
<dbReference type="CDD" id="cd07458">
    <property type="entry name" value="CRD_FZ1_like"/>
    <property type="match status" value="1"/>
</dbReference>
<keyword evidence="11" id="KW-0675">Receptor</keyword>
<evidence type="ECO:0000256" key="5">
    <source>
        <dbReference type="ARBA" id="ARBA00022687"/>
    </source>
</evidence>
<feature type="transmembrane region" description="Helical" evidence="14">
    <location>
        <begin position="465"/>
        <end position="488"/>
    </location>
</feature>
<keyword evidence="9 14" id="KW-0472">Membrane</keyword>
<dbReference type="Pfam" id="PF01392">
    <property type="entry name" value="Fz"/>
    <property type="match status" value="1"/>
</dbReference>
<feature type="domain" description="FZ" evidence="16">
    <location>
        <begin position="35"/>
        <end position="153"/>
    </location>
</feature>
<comment type="similarity">
    <text evidence="2">Belongs to the G-protein coupled receptor Fz/Smo family.</text>
</comment>
<feature type="transmembrane region" description="Helical" evidence="14">
    <location>
        <begin position="536"/>
        <end position="554"/>
    </location>
</feature>
<evidence type="ECO:0000256" key="11">
    <source>
        <dbReference type="ARBA" id="ARBA00023170"/>
    </source>
</evidence>
<proteinExistence type="inferred from homology"/>
<feature type="transmembrane region" description="Helical" evidence="14">
    <location>
        <begin position="416"/>
        <end position="444"/>
    </location>
</feature>
<dbReference type="InterPro" id="IPR017981">
    <property type="entry name" value="GPCR_2-like_7TM"/>
</dbReference>
<dbReference type="Proteomes" id="UP000694920">
    <property type="component" value="Unplaced"/>
</dbReference>
<dbReference type="PROSITE" id="PS50261">
    <property type="entry name" value="G_PROTEIN_RECEP_F2_4"/>
    <property type="match status" value="1"/>
</dbReference>
<dbReference type="InterPro" id="IPR020067">
    <property type="entry name" value="Frizzled_dom"/>
</dbReference>
<evidence type="ECO:0000256" key="6">
    <source>
        <dbReference type="ARBA" id="ARBA00022692"/>
    </source>
</evidence>
<dbReference type="GO" id="GO:0035567">
    <property type="term" value="P:non-canonical Wnt signaling pathway"/>
    <property type="evidence" value="ECO:0007669"/>
    <property type="project" value="TreeGrafter"/>
</dbReference>
<evidence type="ECO:0000256" key="10">
    <source>
        <dbReference type="ARBA" id="ARBA00023157"/>
    </source>
</evidence>
<dbReference type="RefSeq" id="XP_015608676.1">
    <property type="nucleotide sequence ID" value="XM_015753190.2"/>
</dbReference>
<dbReference type="GeneID" id="107274242"/>
<dbReference type="GO" id="GO:0017147">
    <property type="term" value="F:Wnt-protein binding"/>
    <property type="evidence" value="ECO:0007669"/>
    <property type="project" value="TreeGrafter"/>
</dbReference>
<feature type="domain" description="G-protein coupled receptors family 2 profile 2" evidence="17">
    <location>
        <begin position="243"/>
        <end position="561"/>
    </location>
</feature>
<evidence type="ECO:0000256" key="4">
    <source>
        <dbReference type="ARBA" id="ARBA00022475"/>
    </source>
</evidence>
<accession>A0AAJ7CEB3</accession>
<sequence length="578" mass="65093">MSMSMALALSLSVSVYLWALCATPISALHSKNPLAPHGRCEPITINLCMNIPYNQTIMPNLMSHQKQEDAGLAVHHFAPLVKMKCSLDLRFFLCTMYAPVCTILEEALPPCRSLCESARAGCESLMSSFGFPWPQSLECSKFPRFGEKLCVGNNDTAPSETPALAEPPPRMPIAEFQTPWNGGPKPYGGGYMPDARDYGFVCPIQFQVPHNLSYSLKVGDKVEPDCGAPCDGMFFTERERRFSRIWVGTWASVCAASCFFTVLTFLIDTDRFRYPERPIIFLSVCYLMVALVYVIGWAAGNSISCRDPFLPHMEMRIQTASIITQGTKHELCTVLFMVLYFFGMASSIWWVVLTLTWFLAAGLKWGHEAIEANSQYFHLAAWAAPAIKTMTILAMGKVEGDILSGVCYVGLWNVEALRGFVLAPLCVYLVLGTAFLLAGFVSLFRIRTVMKHDGTKTDKLEKLMIRIGIFSVLYTVPALIVIACLFYEQAYFDHWMLTWNMEMCSRPGPQSLYSIPCPIGERTRDLGRRPEFEVFMIKYLMAMIVGITSSFWVWSSKTLTSWRQFFNHVQGRRVQAYV</sequence>
<keyword evidence="6 14" id="KW-0812">Transmembrane</keyword>
<reference evidence="19" key="1">
    <citation type="submission" date="2025-08" db="UniProtKB">
        <authorList>
            <consortium name="RefSeq"/>
        </authorList>
    </citation>
    <scope>IDENTIFICATION</scope>
</reference>
<comment type="subcellular location">
    <subcellularLocation>
        <location evidence="1">Cell membrane</location>
        <topology evidence="1">Multi-pass membrane protein</topology>
    </subcellularLocation>
</comment>
<organism evidence="18 19">
    <name type="scientific">Cephus cinctus</name>
    <name type="common">Wheat stem sawfly</name>
    <dbReference type="NCBI Taxonomy" id="211228"/>
    <lineage>
        <taxon>Eukaryota</taxon>
        <taxon>Metazoa</taxon>
        <taxon>Ecdysozoa</taxon>
        <taxon>Arthropoda</taxon>
        <taxon>Hexapoda</taxon>
        <taxon>Insecta</taxon>
        <taxon>Pterygota</taxon>
        <taxon>Neoptera</taxon>
        <taxon>Endopterygota</taxon>
        <taxon>Hymenoptera</taxon>
        <taxon>Cephoidea</taxon>
        <taxon>Cephidae</taxon>
        <taxon>Cephus</taxon>
    </lineage>
</organism>
<dbReference type="Gene3D" id="1.20.1070.10">
    <property type="entry name" value="Rhodopsin 7-helix transmembrane proteins"/>
    <property type="match status" value="1"/>
</dbReference>
<dbReference type="GO" id="GO:0060070">
    <property type="term" value="P:canonical Wnt signaling pathway"/>
    <property type="evidence" value="ECO:0007669"/>
    <property type="project" value="TreeGrafter"/>
</dbReference>
<dbReference type="SMART" id="SM00063">
    <property type="entry name" value="FRI"/>
    <property type="match status" value="1"/>
</dbReference>
<dbReference type="InterPro" id="IPR015526">
    <property type="entry name" value="Frizzled/SFRP"/>
</dbReference>
<dbReference type="PROSITE" id="PS50038">
    <property type="entry name" value="FZ"/>
    <property type="match status" value="1"/>
</dbReference>
<feature type="chain" id="PRO_5042608638" evidence="15">
    <location>
        <begin position="28"/>
        <end position="578"/>
    </location>
</feature>
<feature type="transmembrane region" description="Helical" evidence="14">
    <location>
        <begin position="245"/>
        <end position="267"/>
    </location>
</feature>
<keyword evidence="5" id="KW-0879">Wnt signaling pathway</keyword>
<evidence type="ECO:0000256" key="8">
    <source>
        <dbReference type="ARBA" id="ARBA00022989"/>
    </source>
</evidence>
<dbReference type="SUPFAM" id="SSF63501">
    <property type="entry name" value="Frizzled cysteine-rich domain"/>
    <property type="match status" value="1"/>
</dbReference>
<evidence type="ECO:0000259" key="16">
    <source>
        <dbReference type="PROSITE" id="PS50038"/>
    </source>
</evidence>
<evidence type="ECO:0000256" key="7">
    <source>
        <dbReference type="ARBA" id="ARBA00022729"/>
    </source>
</evidence>
<evidence type="ECO:0000259" key="17">
    <source>
        <dbReference type="PROSITE" id="PS50261"/>
    </source>
</evidence>
<evidence type="ECO:0000256" key="15">
    <source>
        <dbReference type="SAM" id="SignalP"/>
    </source>
</evidence>
<keyword evidence="8 14" id="KW-1133">Transmembrane helix</keyword>
<evidence type="ECO:0000256" key="14">
    <source>
        <dbReference type="SAM" id="Phobius"/>
    </source>
</evidence>
<evidence type="ECO:0000256" key="12">
    <source>
        <dbReference type="ARBA" id="ARBA00023180"/>
    </source>
</evidence>
<dbReference type="FunFam" id="1.10.2000.10:FF:000016">
    <property type="entry name" value="Frizzled"/>
    <property type="match status" value="1"/>
</dbReference>
<evidence type="ECO:0000256" key="13">
    <source>
        <dbReference type="PROSITE-ProRule" id="PRU00090"/>
    </source>
</evidence>
<feature type="transmembrane region" description="Helical" evidence="14">
    <location>
        <begin position="338"/>
        <end position="363"/>
    </location>
</feature>
<keyword evidence="18" id="KW-1185">Reference proteome</keyword>
<dbReference type="GO" id="GO:0042813">
    <property type="term" value="F:Wnt receptor activity"/>
    <property type="evidence" value="ECO:0007669"/>
    <property type="project" value="TreeGrafter"/>
</dbReference>
<evidence type="ECO:0000313" key="19">
    <source>
        <dbReference type="RefSeq" id="XP_015608676.1"/>
    </source>
</evidence>
<evidence type="ECO:0000313" key="18">
    <source>
        <dbReference type="Proteomes" id="UP000694920"/>
    </source>
</evidence>
<keyword evidence="7 15" id="KW-0732">Signal</keyword>
<feature type="transmembrane region" description="Helical" evidence="14">
    <location>
        <begin position="375"/>
        <end position="396"/>
    </location>
</feature>
<dbReference type="GO" id="GO:0005886">
    <property type="term" value="C:plasma membrane"/>
    <property type="evidence" value="ECO:0007669"/>
    <property type="project" value="UniProtKB-SubCell"/>
</dbReference>
<dbReference type="KEGG" id="ccin:107274242"/>
<feature type="disulfide bond" evidence="13">
    <location>
        <begin position="40"/>
        <end position="101"/>
    </location>
</feature>
<dbReference type="SMART" id="SM01330">
    <property type="entry name" value="Frizzled"/>
    <property type="match status" value="1"/>
</dbReference>
<dbReference type="InterPro" id="IPR036790">
    <property type="entry name" value="Frizzled_dom_sf"/>
</dbReference>
<feature type="transmembrane region" description="Helical" evidence="14">
    <location>
        <begin position="279"/>
        <end position="300"/>
    </location>
</feature>
<keyword evidence="10 13" id="KW-1015">Disulfide bond</keyword>
<dbReference type="CDD" id="cd15034">
    <property type="entry name" value="7tmF_FZD1_2_7-like"/>
    <property type="match status" value="1"/>
</dbReference>
<dbReference type="CTD" id="45307"/>
<evidence type="ECO:0000256" key="2">
    <source>
        <dbReference type="ARBA" id="ARBA00008077"/>
    </source>
</evidence>
<protein>
    <submittedName>
        <fullName evidence="19">Frizzled-2</fullName>
    </submittedName>
</protein>
<feature type="disulfide bond" evidence="13">
    <location>
        <begin position="115"/>
        <end position="139"/>
    </location>
</feature>
<feature type="signal peptide" evidence="15">
    <location>
        <begin position="1"/>
        <end position="27"/>
    </location>
</feature>
<evidence type="ECO:0000256" key="1">
    <source>
        <dbReference type="ARBA" id="ARBA00004651"/>
    </source>
</evidence>
<dbReference type="Pfam" id="PF01534">
    <property type="entry name" value="Frizzled"/>
    <property type="match status" value="1"/>
</dbReference>
<dbReference type="PANTHER" id="PTHR11309:SF47">
    <property type="entry name" value="FRIZZLED"/>
    <property type="match status" value="1"/>
</dbReference>
<name>A0AAJ7CEB3_CEPCN</name>
<dbReference type="AlphaFoldDB" id="A0AAJ7CEB3"/>
<feature type="disulfide bond" evidence="13">
    <location>
        <begin position="48"/>
        <end position="94"/>
    </location>
</feature>
<comment type="caution">
    <text evidence="13">Lacks conserved residue(s) required for the propagation of feature annotation.</text>
</comment>
<keyword evidence="4" id="KW-1003">Cell membrane</keyword>
<evidence type="ECO:0000256" key="9">
    <source>
        <dbReference type="ARBA" id="ARBA00023136"/>
    </source>
</evidence>
<dbReference type="Gene3D" id="1.10.2000.10">
    <property type="entry name" value="Frizzled cysteine-rich domain"/>
    <property type="match status" value="1"/>
</dbReference>
<keyword evidence="3" id="KW-0217">Developmental protein</keyword>
<dbReference type="PRINTS" id="PR00489">
    <property type="entry name" value="FRIZZLED"/>
</dbReference>
<dbReference type="InterPro" id="IPR000539">
    <property type="entry name" value="Frizzled/Smoothened_7TM"/>
</dbReference>
<dbReference type="PANTHER" id="PTHR11309">
    <property type="entry name" value="FRIZZLED"/>
    <property type="match status" value="1"/>
</dbReference>